<dbReference type="SUPFAM" id="SSF57184">
    <property type="entry name" value="Growth factor receptor domain"/>
    <property type="match status" value="7"/>
</dbReference>
<dbReference type="InterPro" id="IPR000742">
    <property type="entry name" value="EGF"/>
</dbReference>
<dbReference type="EMBL" id="GG662532">
    <property type="protein sequence ID" value="EAR85945.2"/>
    <property type="molecule type" value="Genomic_DNA"/>
</dbReference>
<proteinExistence type="predicted"/>
<dbReference type="PANTHER" id="PTHR23275">
    <property type="entry name" value="CABRIOLET.-RELATED"/>
    <property type="match status" value="1"/>
</dbReference>
<feature type="transmembrane region" description="Helical" evidence="2">
    <location>
        <begin position="1359"/>
        <end position="1381"/>
    </location>
</feature>
<feature type="compositionally biased region" description="Polar residues" evidence="1">
    <location>
        <begin position="1903"/>
        <end position="1914"/>
    </location>
</feature>
<feature type="domain" description="EGF-like" evidence="3">
    <location>
        <begin position="957"/>
        <end position="990"/>
    </location>
</feature>
<evidence type="ECO:0000259" key="3">
    <source>
        <dbReference type="SMART" id="SM00181"/>
    </source>
</evidence>
<keyword evidence="2" id="KW-1133">Transmembrane helix</keyword>
<feature type="region of interest" description="Disordered" evidence="1">
    <location>
        <begin position="1844"/>
        <end position="1914"/>
    </location>
</feature>
<evidence type="ECO:0000313" key="4">
    <source>
        <dbReference type="EMBL" id="EAR85945.2"/>
    </source>
</evidence>
<reference evidence="5" key="1">
    <citation type="journal article" date="2006" name="PLoS Biol.">
        <title>Macronuclear genome sequence of the ciliate Tetrahymena thermophila, a model eukaryote.</title>
        <authorList>
            <person name="Eisen J.A."/>
            <person name="Coyne R.S."/>
            <person name="Wu M."/>
            <person name="Wu D."/>
            <person name="Thiagarajan M."/>
            <person name="Wortman J.R."/>
            <person name="Badger J.H."/>
            <person name="Ren Q."/>
            <person name="Amedeo P."/>
            <person name="Jones K.M."/>
            <person name="Tallon L.J."/>
            <person name="Delcher A.L."/>
            <person name="Salzberg S.L."/>
            <person name="Silva J.C."/>
            <person name="Haas B.J."/>
            <person name="Majoros W.H."/>
            <person name="Farzad M."/>
            <person name="Carlton J.M."/>
            <person name="Smith R.K. Jr."/>
            <person name="Garg J."/>
            <person name="Pearlman R.E."/>
            <person name="Karrer K.M."/>
            <person name="Sun L."/>
            <person name="Manning G."/>
            <person name="Elde N.C."/>
            <person name="Turkewitz A.P."/>
            <person name="Asai D.J."/>
            <person name="Wilkes D.E."/>
            <person name="Wang Y."/>
            <person name="Cai H."/>
            <person name="Collins K."/>
            <person name="Stewart B.A."/>
            <person name="Lee S.R."/>
            <person name="Wilamowska K."/>
            <person name="Weinberg Z."/>
            <person name="Ruzzo W.L."/>
            <person name="Wloga D."/>
            <person name="Gaertig J."/>
            <person name="Frankel J."/>
            <person name="Tsao C.-C."/>
            <person name="Gorovsky M.A."/>
            <person name="Keeling P.J."/>
            <person name="Waller R.F."/>
            <person name="Patron N.J."/>
            <person name="Cherry J.M."/>
            <person name="Stover N.A."/>
            <person name="Krieger C.J."/>
            <person name="del Toro C."/>
            <person name="Ryder H.F."/>
            <person name="Williamson S.C."/>
            <person name="Barbeau R.A."/>
            <person name="Hamilton E.P."/>
            <person name="Orias E."/>
        </authorList>
    </citation>
    <scope>NUCLEOTIDE SEQUENCE [LARGE SCALE GENOMIC DNA]</scope>
    <source>
        <strain evidence="5">SB210</strain>
    </source>
</reference>
<feature type="domain" description="EGF-like" evidence="3">
    <location>
        <begin position="549"/>
        <end position="583"/>
    </location>
</feature>
<feature type="domain" description="EGF-like" evidence="3">
    <location>
        <begin position="1028"/>
        <end position="1061"/>
    </location>
</feature>
<feature type="domain" description="EGF-like" evidence="3">
    <location>
        <begin position="786"/>
        <end position="822"/>
    </location>
</feature>
<dbReference type="InParanoid" id="Q22KY3"/>
<feature type="transmembrane region" description="Helical" evidence="2">
    <location>
        <begin position="1274"/>
        <end position="1296"/>
    </location>
</feature>
<keyword evidence="5" id="KW-1185">Reference proteome</keyword>
<evidence type="ECO:0000256" key="1">
    <source>
        <dbReference type="SAM" id="MobiDB-lite"/>
    </source>
</evidence>
<feature type="transmembrane region" description="Helical" evidence="2">
    <location>
        <begin position="1555"/>
        <end position="1575"/>
    </location>
</feature>
<dbReference type="InterPro" id="IPR009030">
    <property type="entry name" value="Growth_fac_rcpt_cys_sf"/>
</dbReference>
<dbReference type="PANTHER" id="PTHR23275:SF100">
    <property type="entry name" value="EGF-LIKE DOMAIN-CONTAINING PROTEIN"/>
    <property type="match status" value="1"/>
</dbReference>
<evidence type="ECO:0000313" key="5">
    <source>
        <dbReference type="Proteomes" id="UP000009168"/>
    </source>
</evidence>
<feature type="domain" description="EGF-like" evidence="3">
    <location>
        <begin position="223"/>
        <end position="257"/>
    </location>
</feature>
<name>Q22KY3_TETTS</name>
<dbReference type="OrthoDB" id="282489at2759"/>
<feature type="transmembrane region" description="Helical" evidence="2">
    <location>
        <begin position="1330"/>
        <end position="1347"/>
    </location>
</feature>
<feature type="transmembrane region" description="Helical" evidence="2">
    <location>
        <begin position="1617"/>
        <end position="1639"/>
    </location>
</feature>
<sequence>MIFLSYTAYFIYSCLMLTIRHVLAYQEVIYKSLGSTSNCISDQQNMWQTIGASYINQCSINCIQVDTGSFSALLVSSDSNSGIQILVPTTLLTNPYSIIGVDLIYKEGANNQLRLNLNDQASTVLTVQSPTIYEQQNQITCSSTLYQFYKASLIFQGTISSSTFFVSLDQNQVDFAIKQIRIWTNCCQNCLQCSSSTTCLTCMPGFSIYTFPTGEQVCQQTSGCTTVNCYSCAQLNGQEVCISCQPGYYLDTSNLCQTNDMNGICSGQAQYLEQSSQVCQSYSSNCWYQISLTNQWIACGSLENYQNYKCPFNKQVLVYYYQNYGIYQCSCLISNCEYCTQQSGCTQCQSGYNFDASTNTCDLNCSSSQYFDSSTRTCVNCGQNCQICNSSGCLTCNNSNYYINSSSPQDCQLCTIQNCQGCLGDGTCQSCQNGFQLSQDKSTCNIICNVQNCQTCNPQNGQICTTCLTNYQLSSDQSTCFCQVSNCNQCQTNDGLKCQICQTGYILNASTLQCDCTVANCQSCNSSNGTLCDTCITNYLLSQDKQKCSCQVINCQSCQYNDGNICSSCISGYVLNPNKNQCNCAVQNCQNCNASNGALCDSCAQNYLLSSDKTSCSCQVYGCQTCQANNGLACQTCNSDYFLNSTNKQCNCAANHCQVCDPQYGTVCLTCVTNFILTQQRLCYCAVRSCRVCNQDNGAQCSMCSPGYLLNSTTFQCDCQIQNCQTCNVTNGTLCQTCVNNYLLSTDQTKCSCQVANCLQCSPQDGSKCQVCQNNFLLSTDQTKCTCQVANCSQCTSQDGNICQTCVTNYLLGPNSKSCNCQVQNCLKCNSQDGSICQTCVNNYLLSQNFKSCSCQVANCSQCSQLDGLKCSICQNNYLLSSDQTKCSCQVANCSKCSISNGSVCQTCATNYLLSSNSMSCTCQVANCSQCISNDGTKCQVCQTGYVLNQSSYTCSCSDQNCLSCSLLDGSICLQCPSGYTLEAQTNSCKLTACQVQNCQTCQVNNVYGCSQCNHNFYLNKNQTSCLQCSVFNCNTCIQADFQQCFICNQGFQIDQNNQCQIISNNNQYTVNPIASLIGYSVKIQFQRDLVNVSVNQDIQDLTIQIPGYSKYNYTVIVSSINQITININCFENIKNANIFINFQLSQLVSQNSISNLSYNTQLPAFVIVSQQVQQTVAQISSATQAASKTIVSSYLPIAFFGNFYFLVNMIDLTNFLYYLLFLDIRYPINVTDFYGLFKDFQFPFVPNLFTYLYDPSYNPRSPQKFMDMGTNSYLISNSGQAICICFYIFSVYILAKLAHRIIKIRRVHAYLTRVLYETWEFSSFFDMMSAEYVYILIGCLLQSLNFDTSDKNSYIVNYMLYAFFMPFCIIWPIFILAFLYKQKNLKSNEYLLTKLQSFLGGLRIENENPYFDQNIKEKEDQKQSQNNTQQSKENHHKNIFQHLESEHIKQSPKPNEIIQELAEEEQMASPEVIKKKQLSNEIHQQKVIHLRQISEMTNISSKARELDLITYLQIDIRSKRQKLIAKYSKLFSSFLYIRKILFSFIIVLLHGYCYLQISLISFLNLVVIFLIAYIQPYDCLSENIKNASSEVILIAIQMCAATLVEDSQDDNEERRINVGWAIVCLSAFALLWNTLVLAKETVVSFYQSFKKLLLTQESEQQKNQIYPITNQMEIQKSNLQNENQNKFLDDYHKKHINSKVIQNDVALKRKRSSFSSYRNQLNSIVSDTLIPYPQSQVMTPSSLGSFAINTERIDQKIMQAKEIDEKHNIQNCKTEIVSVENNFIDDFNYTSFSPKISFVDSSHAIKLNKVIQNNLNQSGSIIQKRRRRSTNFKKDDISFLLNQKSNKVNESKNSSGNSPENNLDLQPQQNKKSSFSEYSNNKSIKNTNQIDGDLQNKEIKFINNQKSDQKNQN</sequence>
<keyword evidence="2" id="KW-0812">Transmembrane</keyword>
<dbReference type="SMART" id="SM00181">
    <property type="entry name" value="EGF"/>
    <property type="match status" value="13"/>
</dbReference>
<dbReference type="HOGENOM" id="CLU_230839_0_0_1"/>
<feature type="domain" description="EGF-like" evidence="3">
    <location>
        <begin position="854"/>
        <end position="890"/>
    </location>
</feature>
<accession>Q22KY3</accession>
<feature type="transmembrane region" description="Helical" evidence="2">
    <location>
        <begin position="1528"/>
        <end position="1549"/>
    </location>
</feature>
<dbReference type="KEGG" id="tet:TTHERM_01178720"/>
<dbReference type="Proteomes" id="UP000009168">
    <property type="component" value="Unassembled WGS sequence"/>
</dbReference>
<feature type="domain" description="EGF-like" evidence="3">
    <location>
        <begin position="993"/>
        <end position="1027"/>
    </location>
</feature>
<protein>
    <recommendedName>
        <fullName evidence="3">EGF-like domain-containing protein</fullName>
    </recommendedName>
</protein>
<feature type="compositionally biased region" description="Polar residues" evidence="1">
    <location>
        <begin position="1860"/>
        <end position="1891"/>
    </location>
</feature>
<feature type="domain" description="EGF-like" evidence="3">
    <location>
        <begin position="684"/>
        <end position="716"/>
    </location>
</feature>
<feature type="domain" description="EGF-like" evidence="3">
    <location>
        <begin position="718"/>
        <end position="754"/>
    </location>
</feature>
<gene>
    <name evidence="4" type="ORF">TTHERM_01178720</name>
</gene>
<feature type="compositionally biased region" description="Low complexity" evidence="1">
    <location>
        <begin position="1844"/>
        <end position="1859"/>
    </location>
</feature>
<feature type="domain" description="EGF-like" evidence="3">
    <location>
        <begin position="922"/>
        <end position="956"/>
    </location>
</feature>
<dbReference type="GeneID" id="7836313"/>
<keyword evidence="2" id="KW-0472">Membrane</keyword>
<dbReference type="InterPro" id="IPR052798">
    <property type="entry name" value="Giardia_VSA"/>
</dbReference>
<dbReference type="STRING" id="312017.Q22KY3"/>
<feature type="domain" description="EGF-like" evidence="3">
    <location>
        <begin position="481"/>
        <end position="515"/>
    </location>
</feature>
<dbReference type="RefSeq" id="XP_976540.2">
    <property type="nucleotide sequence ID" value="XM_971447.2"/>
</dbReference>
<feature type="transmembrane region" description="Helical" evidence="2">
    <location>
        <begin position="1195"/>
        <end position="1222"/>
    </location>
</feature>
<feature type="domain" description="EGF-like" evidence="3">
    <location>
        <begin position="617"/>
        <end position="651"/>
    </location>
</feature>
<feature type="transmembrane region" description="Helical" evidence="2">
    <location>
        <begin position="1234"/>
        <end position="1254"/>
    </location>
</feature>
<feature type="domain" description="EGF-like" evidence="3">
    <location>
        <begin position="413"/>
        <end position="445"/>
    </location>
</feature>
<organism evidence="4 5">
    <name type="scientific">Tetrahymena thermophila (strain SB210)</name>
    <dbReference type="NCBI Taxonomy" id="312017"/>
    <lineage>
        <taxon>Eukaryota</taxon>
        <taxon>Sar</taxon>
        <taxon>Alveolata</taxon>
        <taxon>Ciliophora</taxon>
        <taxon>Intramacronucleata</taxon>
        <taxon>Oligohymenophorea</taxon>
        <taxon>Hymenostomatida</taxon>
        <taxon>Tetrahymenina</taxon>
        <taxon>Tetrahymenidae</taxon>
        <taxon>Tetrahymena</taxon>
    </lineage>
</organism>
<dbReference type="eggNOG" id="KOG1217">
    <property type="taxonomic scope" value="Eukaryota"/>
</dbReference>
<evidence type="ECO:0000256" key="2">
    <source>
        <dbReference type="SAM" id="Phobius"/>
    </source>
</evidence>